<dbReference type="GO" id="GO:0046872">
    <property type="term" value="F:metal ion binding"/>
    <property type="evidence" value="ECO:0007669"/>
    <property type="project" value="UniProtKB-KW"/>
</dbReference>
<evidence type="ECO:0000256" key="6">
    <source>
        <dbReference type="ARBA" id="ARBA00022723"/>
    </source>
</evidence>
<dbReference type="RefSeq" id="WP_026390728.1">
    <property type="nucleotide sequence ID" value="NZ_LR215048.1"/>
</dbReference>
<dbReference type="Gene3D" id="3.10.520.10">
    <property type="entry name" value="ApbE-like domains"/>
    <property type="match status" value="1"/>
</dbReference>
<keyword evidence="11" id="KW-0472">Membrane</keyword>
<organism evidence="12 13">
    <name type="scientific">Haploplasma axanthum</name>
    <name type="common">Acholeplasma axanthum</name>
    <dbReference type="NCBI Taxonomy" id="29552"/>
    <lineage>
        <taxon>Bacteria</taxon>
        <taxon>Bacillati</taxon>
        <taxon>Mycoplasmatota</taxon>
        <taxon>Mollicutes</taxon>
        <taxon>Acholeplasmatales</taxon>
        <taxon>Acholeplasmataceae</taxon>
        <taxon>Haploplasma</taxon>
    </lineage>
</organism>
<evidence type="ECO:0000256" key="5">
    <source>
        <dbReference type="ARBA" id="ARBA00022679"/>
    </source>
</evidence>
<name>A0A449BBD0_HAPAX</name>
<keyword evidence="4" id="KW-0285">Flavoprotein</keyword>
<keyword evidence="11" id="KW-1133">Transmembrane helix</keyword>
<protein>
    <recommendedName>
        <fullName evidence="3">FAD:protein FMN transferase</fullName>
        <ecNumber evidence="2">2.7.1.180</ecNumber>
    </recommendedName>
    <alternativeName>
        <fullName evidence="9">Flavin transferase</fullName>
    </alternativeName>
</protein>
<dbReference type="PANTHER" id="PTHR30040:SF2">
    <property type="entry name" value="FAD:PROTEIN FMN TRANSFERASE"/>
    <property type="match status" value="1"/>
</dbReference>
<evidence type="ECO:0000256" key="4">
    <source>
        <dbReference type="ARBA" id="ARBA00022630"/>
    </source>
</evidence>
<keyword evidence="13" id="KW-1185">Reference proteome</keyword>
<dbReference type="Proteomes" id="UP000289841">
    <property type="component" value="Chromosome"/>
</dbReference>
<evidence type="ECO:0000313" key="12">
    <source>
        <dbReference type="EMBL" id="VEU79663.1"/>
    </source>
</evidence>
<dbReference type="KEGG" id="aaxa:NCTC10138_00091"/>
<dbReference type="Pfam" id="PF02424">
    <property type="entry name" value="ApbE"/>
    <property type="match status" value="1"/>
</dbReference>
<comment type="cofactor">
    <cofactor evidence="1">
        <name>Mg(2+)</name>
        <dbReference type="ChEBI" id="CHEBI:18420"/>
    </cofactor>
</comment>
<dbReference type="AlphaFoldDB" id="A0A449BBD0"/>
<dbReference type="InterPro" id="IPR003374">
    <property type="entry name" value="ApbE-like_sf"/>
</dbReference>
<evidence type="ECO:0000256" key="9">
    <source>
        <dbReference type="ARBA" id="ARBA00031306"/>
    </source>
</evidence>
<proteinExistence type="predicted"/>
<keyword evidence="11" id="KW-0812">Transmembrane</keyword>
<dbReference type="PANTHER" id="PTHR30040">
    <property type="entry name" value="THIAMINE BIOSYNTHESIS LIPOPROTEIN APBE"/>
    <property type="match status" value="1"/>
</dbReference>
<keyword evidence="6" id="KW-0479">Metal-binding</keyword>
<accession>A0A449BBD0</accession>
<evidence type="ECO:0000256" key="10">
    <source>
        <dbReference type="ARBA" id="ARBA00048540"/>
    </source>
</evidence>
<dbReference type="GO" id="GO:0016740">
    <property type="term" value="F:transferase activity"/>
    <property type="evidence" value="ECO:0007669"/>
    <property type="project" value="UniProtKB-KW"/>
</dbReference>
<evidence type="ECO:0000256" key="1">
    <source>
        <dbReference type="ARBA" id="ARBA00001946"/>
    </source>
</evidence>
<evidence type="ECO:0000256" key="3">
    <source>
        <dbReference type="ARBA" id="ARBA00016337"/>
    </source>
</evidence>
<evidence type="ECO:0000313" key="13">
    <source>
        <dbReference type="Proteomes" id="UP000289841"/>
    </source>
</evidence>
<dbReference type="InterPro" id="IPR024932">
    <property type="entry name" value="ApbE"/>
</dbReference>
<evidence type="ECO:0000256" key="8">
    <source>
        <dbReference type="ARBA" id="ARBA00022842"/>
    </source>
</evidence>
<dbReference type="SUPFAM" id="SSF143631">
    <property type="entry name" value="ApbE-like"/>
    <property type="match status" value="1"/>
</dbReference>
<evidence type="ECO:0000256" key="2">
    <source>
        <dbReference type="ARBA" id="ARBA00011955"/>
    </source>
</evidence>
<dbReference type="EC" id="2.7.1.180" evidence="2"/>
<keyword evidence="12" id="KW-0449">Lipoprotein</keyword>
<keyword evidence="5" id="KW-0808">Transferase</keyword>
<sequence>MIKKFVSIITIVSLLFIFTILTPIKTSANELKNEKDFAKYYDSMSTSIAVVVNKENILFSENELDEYFVELFNKYHYLTSNFKIDLTESSIYKKYENLVNVNTINDNPNTKLEISKELYDILIFAENIKQLTDEYFDISIGKIIDKWKWLIELDEKLTNEEFEKFINEVKEIPIIKNGIILETENDKFYITIKDGVKIDLGALAKGYVVQLASNYLTEKGLKYFKVTGSNSSLSYGENPTTNDKYFNVGVTNGNAEIYGRAKMKNSSITTSGDTAQGVEYNGRIYHHIISPKTKMPEDYNRLITLISDDAGYADALTTALFSMDDQVREKWIQENSNIEYLLFKTNGTVINTVSKDIFSTIEGDDDILKTSVKEWLIISGVIIIAFLGFFMISKAFKKSKYQNAYVVYRDKVLAVVHFTEQKVETENNQEGIPEYNNKTYPIINLENKTITILGDYEIDGIRQELVVRYDFEKHSMQIIEEQSPKNICSNLGESTGMELVCVPNNIKISFGNGSPNFDDTI</sequence>
<evidence type="ECO:0000256" key="11">
    <source>
        <dbReference type="SAM" id="Phobius"/>
    </source>
</evidence>
<dbReference type="STRING" id="1278311.GCA_000428705_01260"/>
<reference evidence="12 13" key="1">
    <citation type="submission" date="2019-01" db="EMBL/GenBank/DDBJ databases">
        <authorList>
            <consortium name="Pathogen Informatics"/>
        </authorList>
    </citation>
    <scope>NUCLEOTIDE SEQUENCE [LARGE SCALE GENOMIC DNA]</scope>
    <source>
        <strain evidence="12 13">NCTC10138</strain>
    </source>
</reference>
<keyword evidence="7" id="KW-0274">FAD</keyword>
<feature type="transmembrane region" description="Helical" evidence="11">
    <location>
        <begin position="375"/>
        <end position="392"/>
    </location>
</feature>
<evidence type="ECO:0000256" key="7">
    <source>
        <dbReference type="ARBA" id="ARBA00022827"/>
    </source>
</evidence>
<comment type="catalytic activity">
    <reaction evidence="10">
        <text>L-threonyl-[protein] + FAD = FMN-L-threonyl-[protein] + AMP + H(+)</text>
        <dbReference type="Rhea" id="RHEA:36847"/>
        <dbReference type="Rhea" id="RHEA-COMP:11060"/>
        <dbReference type="Rhea" id="RHEA-COMP:11061"/>
        <dbReference type="ChEBI" id="CHEBI:15378"/>
        <dbReference type="ChEBI" id="CHEBI:30013"/>
        <dbReference type="ChEBI" id="CHEBI:57692"/>
        <dbReference type="ChEBI" id="CHEBI:74257"/>
        <dbReference type="ChEBI" id="CHEBI:456215"/>
        <dbReference type="EC" id="2.7.1.180"/>
    </reaction>
</comment>
<gene>
    <name evidence="12" type="primary">apbE</name>
    <name evidence="12" type="ORF">NCTC10138_00091</name>
</gene>
<keyword evidence="8" id="KW-0460">Magnesium</keyword>
<dbReference type="OrthoDB" id="9778595at2"/>
<dbReference type="EMBL" id="LR215048">
    <property type="protein sequence ID" value="VEU79663.1"/>
    <property type="molecule type" value="Genomic_DNA"/>
</dbReference>